<feature type="compositionally biased region" description="Low complexity" evidence="1">
    <location>
        <begin position="550"/>
        <end position="559"/>
    </location>
</feature>
<dbReference type="AlphaFoldDB" id="M5BUR1"/>
<protein>
    <submittedName>
        <fullName evidence="2">Uncharacterized protein</fullName>
    </submittedName>
</protein>
<dbReference type="InterPro" id="IPR050587">
    <property type="entry name" value="GNT1/Glycosyltrans_8"/>
</dbReference>
<feature type="compositionally biased region" description="Low complexity" evidence="1">
    <location>
        <begin position="718"/>
        <end position="730"/>
    </location>
</feature>
<feature type="compositionally biased region" description="Basic and acidic residues" evidence="1">
    <location>
        <begin position="495"/>
        <end position="511"/>
    </location>
</feature>
<feature type="region of interest" description="Disordered" evidence="1">
    <location>
        <begin position="1"/>
        <end position="31"/>
    </location>
</feature>
<dbReference type="Proteomes" id="UP000012065">
    <property type="component" value="Unassembled WGS sequence"/>
</dbReference>
<organism evidence="2 3">
    <name type="scientific">Thanatephorus cucumeris (strain AG1-IB / isolate 7/3/14)</name>
    <name type="common">Lettuce bottom rot fungus</name>
    <name type="synonym">Rhizoctonia solani</name>
    <dbReference type="NCBI Taxonomy" id="1108050"/>
    <lineage>
        <taxon>Eukaryota</taxon>
        <taxon>Fungi</taxon>
        <taxon>Dikarya</taxon>
        <taxon>Basidiomycota</taxon>
        <taxon>Agaricomycotina</taxon>
        <taxon>Agaricomycetes</taxon>
        <taxon>Cantharellales</taxon>
        <taxon>Ceratobasidiaceae</taxon>
        <taxon>Rhizoctonia</taxon>
        <taxon>Rhizoctonia solani AG-1</taxon>
    </lineage>
</organism>
<dbReference type="Gene3D" id="3.90.550.10">
    <property type="entry name" value="Spore Coat Polysaccharide Biosynthesis Protein SpsA, Chain A"/>
    <property type="match status" value="1"/>
</dbReference>
<name>M5BUR1_THACB</name>
<feature type="compositionally biased region" description="Acidic residues" evidence="1">
    <location>
        <begin position="512"/>
        <end position="523"/>
    </location>
</feature>
<proteinExistence type="predicted"/>
<feature type="compositionally biased region" description="Low complexity" evidence="1">
    <location>
        <begin position="567"/>
        <end position="584"/>
    </location>
</feature>
<dbReference type="EMBL" id="CAOJ01007295">
    <property type="protein sequence ID" value="CCO30971.1"/>
    <property type="molecule type" value="Genomic_DNA"/>
</dbReference>
<sequence length="779" mass="83389">MSQRSWDGGDQGTLNEWAGNQAGLSTGQGSGGPGWNRLSFKYNVTPTAAYTYAPAYAKFGSGVHAVHFIGGGKPWSALSFRPPFVSGSGQGATYDIAAYSLTAKGTTPQWRESAYSYHLLVDRWYAVYDAHFRSETDAKNGPKSEFEVQKYESAWEGGKGGQEFTAYDGGVDSGATKPPTDQPNQYPHVVPPHTYHVTVSSNASEGPSVASQPASLEELRRLALQGSGHAGASITIRTIITITIITITITNKSPIMPCPRLHKNIIRNIITSTPRNTITSTMSTMSTMSTTNTTTTTTTTTTMTTMSITTITGITTITTTGTISITITTTIINIITTIITSLLSVHLHHLSQLIHAPEQFFQPPEPEQYIPPALINQGHYSDLTANGYQPDETRIKSVFPWEEVERPPPTRAFPDTRPPPAPKVKEVTVAPAPLPPPERPASPPRILGSTYYNAWDDIPSIQRYAARLTGANVPPPVTPPAPVVVAPVSTPQKEWSWERDRGDSGDASSRDGDDEDDEEDSESEKEGTPKASVTPTVGNGKAKTDPKSPPSGSISSSESESVEAEPAETAPPTTALPPTSQPAPIAQISHSPNAPLKGFELYLSEKRKAQGAQDGPKDIREQLAMPFGRFTTPIHIPGSEARSLVLLQIPASEEPKIVGDVGTGLPFLAEPSFESSRLSRSSSSVVPFSVVATLGSTLNISSHTRNDSDSSDGELTDDSSSTASAGPSSPYEYDPGNVPTPLRAWDEARSIDSFKRDSHEALARFLKRGSWGGGSPENA</sequence>
<gene>
    <name evidence="2" type="ORF">BN14_05005</name>
</gene>
<dbReference type="SUPFAM" id="SSF53448">
    <property type="entry name" value="Nucleotide-diphospho-sugar transferases"/>
    <property type="match status" value="1"/>
</dbReference>
<reference evidence="2 3" key="1">
    <citation type="journal article" date="2013" name="J. Biotechnol.">
        <title>Establishment and interpretation of the genome sequence of the phytopathogenic fungus Rhizoctonia solani AG1-IB isolate 7/3/14.</title>
        <authorList>
            <person name="Wibberg D.W."/>
            <person name="Jelonek L.J."/>
            <person name="Rupp O.R."/>
            <person name="Hennig M.H."/>
            <person name="Eikmeyer F.E."/>
            <person name="Goesmann A.G."/>
            <person name="Hartmann A.H."/>
            <person name="Borriss R.B."/>
            <person name="Grosch R.G."/>
            <person name="Puehler A.P."/>
            <person name="Schlueter A.S."/>
        </authorList>
    </citation>
    <scope>NUCLEOTIDE SEQUENCE [LARGE SCALE GENOMIC DNA]</scope>
    <source>
        <strain evidence="3">AG1-IB / isolate 7/3/14</strain>
    </source>
</reference>
<dbReference type="HOGENOM" id="CLU_359491_0_0_1"/>
<feature type="region of interest" description="Disordered" evidence="1">
    <location>
        <begin position="476"/>
        <end position="593"/>
    </location>
</feature>
<feature type="region of interest" description="Disordered" evidence="1">
    <location>
        <begin position="699"/>
        <end position="744"/>
    </location>
</feature>
<evidence type="ECO:0000313" key="3">
    <source>
        <dbReference type="Proteomes" id="UP000012065"/>
    </source>
</evidence>
<evidence type="ECO:0000256" key="1">
    <source>
        <dbReference type="SAM" id="MobiDB-lite"/>
    </source>
</evidence>
<evidence type="ECO:0000313" key="2">
    <source>
        <dbReference type="EMBL" id="CCO30971.1"/>
    </source>
</evidence>
<dbReference type="InterPro" id="IPR029044">
    <property type="entry name" value="Nucleotide-diphossugar_trans"/>
</dbReference>
<accession>M5BUR1</accession>
<dbReference type="PANTHER" id="PTHR11183">
    <property type="entry name" value="GLYCOGENIN SUBFAMILY MEMBER"/>
    <property type="match status" value="1"/>
</dbReference>
<comment type="caution">
    <text evidence="2">The sequence shown here is derived from an EMBL/GenBank/DDBJ whole genome shotgun (WGS) entry which is preliminary data.</text>
</comment>